<dbReference type="EMBL" id="AWGH01000007">
    <property type="protein sequence ID" value="ODO00775.1"/>
    <property type="molecule type" value="Genomic_DNA"/>
</dbReference>
<accession>A0A1E3JIW8</accession>
<organism evidence="2 3">
    <name type="scientific">Cryptococcus wingfieldii CBS 7118</name>
    <dbReference type="NCBI Taxonomy" id="1295528"/>
    <lineage>
        <taxon>Eukaryota</taxon>
        <taxon>Fungi</taxon>
        <taxon>Dikarya</taxon>
        <taxon>Basidiomycota</taxon>
        <taxon>Agaricomycotina</taxon>
        <taxon>Tremellomycetes</taxon>
        <taxon>Tremellales</taxon>
        <taxon>Cryptococcaceae</taxon>
        <taxon>Cryptococcus</taxon>
    </lineage>
</organism>
<dbReference type="RefSeq" id="XP_019032967.1">
    <property type="nucleotide sequence ID" value="XM_019175235.1"/>
</dbReference>
<dbReference type="GeneID" id="30192315"/>
<comment type="caution">
    <text evidence="2">The sequence shown here is derived from an EMBL/GenBank/DDBJ whole genome shotgun (WGS) entry which is preliminary data.</text>
</comment>
<sequence>MAPIPAPSRPSPDNLAFPFLTFFSNVFGLATPSVPAIKSDTSPTPSADPAAPTTSHDRSPAPSAAKYVDTNASN</sequence>
<feature type="region of interest" description="Disordered" evidence="1">
    <location>
        <begin position="34"/>
        <end position="74"/>
    </location>
</feature>
<reference evidence="2 3" key="1">
    <citation type="submission" date="2016-06" db="EMBL/GenBank/DDBJ databases">
        <title>Evolution of pathogenesis and genome organization in the Tremellales.</title>
        <authorList>
            <person name="Cuomo C."/>
            <person name="Litvintseva A."/>
            <person name="Heitman J."/>
            <person name="Chen Y."/>
            <person name="Sun S."/>
            <person name="Springer D."/>
            <person name="Dromer F."/>
            <person name="Young S."/>
            <person name="Zeng Q."/>
            <person name="Chapman S."/>
            <person name="Gujja S."/>
            <person name="Saif S."/>
            <person name="Birren B."/>
        </authorList>
    </citation>
    <scope>NUCLEOTIDE SEQUENCE [LARGE SCALE GENOMIC DNA]</scope>
    <source>
        <strain evidence="2 3">CBS 7118</strain>
    </source>
</reference>
<evidence type="ECO:0000313" key="2">
    <source>
        <dbReference type="EMBL" id="ODO00775.1"/>
    </source>
</evidence>
<protein>
    <submittedName>
        <fullName evidence="2">Uncharacterized protein</fullName>
    </submittedName>
</protein>
<name>A0A1E3JIW8_9TREE</name>
<keyword evidence="3" id="KW-1185">Reference proteome</keyword>
<evidence type="ECO:0000256" key="1">
    <source>
        <dbReference type="SAM" id="MobiDB-lite"/>
    </source>
</evidence>
<evidence type="ECO:0000313" key="3">
    <source>
        <dbReference type="Proteomes" id="UP000094819"/>
    </source>
</evidence>
<gene>
    <name evidence="2" type="ORF">L198_03102</name>
</gene>
<proteinExistence type="predicted"/>
<dbReference type="AlphaFoldDB" id="A0A1E3JIW8"/>
<dbReference type="OrthoDB" id="10600318at2759"/>
<dbReference type="Proteomes" id="UP000094819">
    <property type="component" value="Unassembled WGS sequence"/>
</dbReference>
<feature type="compositionally biased region" description="Low complexity" evidence="1">
    <location>
        <begin position="39"/>
        <end position="54"/>
    </location>
</feature>